<reference evidence="1 2" key="1">
    <citation type="journal article" date="2022" name="Allergy">
        <title>Genome assembly and annotation of Periplaneta americana reveal a comprehensive cockroach allergen profile.</title>
        <authorList>
            <person name="Wang L."/>
            <person name="Xiong Q."/>
            <person name="Saelim N."/>
            <person name="Wang L."/>
            <person name="Nong W."/>
            <person name="Wan A.T."/>
            <person name="Shi M."/>
            <person name="Liu X."/>
            <person name="Cao Q."/>
            <person name="Hui J.H.L."/>
            <person name="Sookrung N."/>
            <person name="Leung T.F."/>
            <person name="Tungtrongchitr A."/>
            <person name="Tsui S.K.W."/>
        </authorList>
    </citation>
    <scope>NUCLEOTIDE SEQUENCE [LARGE SCALE GENOMIC DNA]</scope>
    <source>
        <strain evidence="1">PWHHKU_190912</strain>
    </source>
</reference>
<gene>
    <name evidence="1" type="ORF">ANN_22936</name>
</gene>
<evidence type="ECO:0000313" key="1">
    <source>
        <dbReference type="EMBL" id="KAJ4434376.1"/>
    </source>
</evidence>
<organism evidence="1 2">
    <name type="scientific">Periplaneta americana</name>
    <name type="common">American cockroach</name>
    <name type="synonym">Blatta americana</name>
    <dbReference type="NCBI Taxonomy" id="6978"/>
    <lineage>
        <taxon>Eukaryota</taxon>
        <taxon>Metazoa</taxon>
        <taxon>Ecdysozoa</taxon>
        <taxon>Arthropoda</taxon>
        <taxon>Hexapoda</taxon>
        <taxon>Insecta</taxon>
        <taxon>Pterygota</taxon>
        <taxon>Neoptera</taxon>
        <taxon>Polyneoptera</taxon>
        <taxon>Dictyoptera</taxon>
        <taxon>Blattodea</taxon>
        <taxon>Blattoidea</taxon>
        <taxon>Blattidae</taxon>
        <taxon>Blattinae</taxon>
        <taxon>Periplaneta</taxon>
    </lineage>
</organism>
<proteinExistence type="predicted"/>
<sequence length="71" mass="7901">MAGLCEGGNEPPGFLKAKSQSCHGMTEKFHNLERESNLRLPVLRSGALPLSYRVRLTPKAWNHPFILATLL</sequence>
<dbReference type="EMBL" id="JAJSOF020000025">
    <property type="protein sequence ID" value="KAJ4434376.1"/>
    <property type="molecule type" value="Genomic_DNA"/>
</dbReference>
<dbReference type="Proteomes" id="UP001148838">
    <property type="component" value="Unassembled WGS sequence"/>
</dbReference>
<name>A0ABQ8SKX4_PERAM</name>
<accession>A0ABQ8SKX4</accession>
<protein>
    <submittedName>
        <fullName evidence="1">Uncharacterized protein</fullName>
    </submittedName>
</protein>
<comment type="caution">
    <text evidence="1">The sequence shown here is derived from an EMBL/GenBank/DDBJ whole genome shotgun (WGS) entry which is preliminary data.</text>
</comment>
<evidence type="ECO:0000313" key="2">
    <source>
        <dbReference type="Proteomes" id="UP001148838"/>
    </source>
</evidence>
<keyword evidence="2" id="KW-1185">Reference proteome</keyword>